<reference evidence="4" key="1">
    <citation type="submission" date="2014-08" db="EMBL/GenBank/DDBJ databases">
        <title>Coriobacteriaceae sp. complete genome.</title>
        <authorList>
            <person name="Looft T."/>
            <person name="Bayles D.O."/>
            <person name="Stanton T.B."/>
        </authorList>
    </citation>
    <scope>NUCLEOTIDE SEQUENCE [LARGE SCALE GENOMIC DNA]</scope>
    <source>
        <strain evidence="4">68-1-3</strain>
    </source>
</reference>
<feature type="compositionally biased region" description="Basic and acidic residues" evidence="1">
    <location>
        <begin position="380"/>
        <end position="390"/>
    </location>
</feature>
<dbReference type="Proteomes" id="UP000031121">
    <property type="component" value="Chromosome"/>
</dbReference>
<keyword evidence="4" id="KW-1185">Reference proteome</keyword>
<sequence>MPILKPISGHGSTVGIRRYLEKKNRALARDFFNLSWDERKDIDTPEDKKEFVLWDVEMDATRAEFGHDEPWHGMRARTFKHFVLSPDPDDAIGLAELRELSSAWALRFFPDNQIAIVYHDDNARGIPHAHIVVNSTNLLTGNRMHTEHPEDLNRALQDMARERGLSGLSNQRKPSEGKADAAEKNKVNAPRTRRNVYLGRQEREIAKAGGYTWVGDIRARVALAKTMAASEAEFFAILDALDVHVADNSSKARRDDWIFSLADWPSKKVSGERLGYTYGKQMLQRRFDRSGAYRPTEKSIDEIRKRAENAVELNDLEDLSKLSAALETCAKFDVESLEEFDARLATLSRRGQIGSEGAQRLMQAKEYMTEHGLMPQQVRYEQRQEELVDRRRSRTNQNEQRSLAARQREQQRRRNER</sequence>
<dbReference type="KEGG" id="cbac:JI75_04330"/>
<organism evidence="3 4">
    <name type="scientific">Berryella intestinalis</name>
    <dbReference type="NCBI Taxonomy" id="1531429"/>
    <lineage>
        <taxon>Bacteria</taxon>
        <taxon>Bacillati</taxon>
        <taxon>Actinomycetota</taxon>
        <taxon>Coriobacteriia</taxon>
        <taxon>Eggerthellales</taxon>
        <taxon>Eggerthellaceae</taxon>
        <taxon>Berryella</taxon>
    </lineage>
</organism>
<dbReference type="EMBL" id="CP009302">
    <property type="protein sequence ID" value="AJC12011.1"/>
    <property type="molecule type" value="Genomic_DNA"/>
</dbReference>
<evidence type="ECO:0000313" key="4">
    <source>
        <dbReference type="Proteomes" id="UP000031121"/>
    </source>
</evidence>
<gene>
    <name evidence="3" type="ORF">JI75_04330</name>
</gene>
<evidence type="ECO:0000259" key="2">
    <source>
        <dbReference type="Pfam" id="PF03432"/>
    </source>
</evidence>
<protein>
    <submittedName>
        <fullName evidence="3">Relaxase</fullName>
    </submittedName>
</protein>
<dbReference type="HOGENOM" id="CLU_053472_0_0_11"/>
<dbReference type="InterPro" id="IPR005094">
    <property type="entry name" value="Endonuclease_MobA/VirD2"/>
</dbReference>
<dbReference type="OrthoDB" id="3192856at2"/>
<feature type="compositionally biased region" description="Basic and acidic residues" evidence="1">
    <location>
        <begin position="173"/>
        <end position="186"/>
    </location>
</feature>
<feature type="compositionally biased region" description="Basic and acidic residues" evidence="1">
    <location>
        <begin position="406"/>
        <end position="417"/>
    </location>
</feature>
<feature type="domain" description="MobA/VirD2-like nuclease" evidence="2">
    <location>
        <begin position="57"/>
        <end position="165"/>
    </location>
</feature>
<dbReference type="RefSeq" id="WP_039689006.1">
    <property type="nucleotide sequence ID" value="NZ_CP009302.1"/>
</dbReference>
<evidence type="ECO:0000313" key="3">
    <source>
        <dbReference type="EMBL" id="AJC12011.1"/>
    </source>
</evidence>
<dbReference type="Pfam" id="PF03432">
    <property type="entry name" value="Relaxase"/>
    <property type="match status" value="1"/>
</dbReference>
<reference evidence="3 4" key="2">
    <citation type="journal article" date="2015" name="Genome Announc.">
        <title>Complete Genome Sequence of Coriobacteriaceae Strain 68-1-3, a Novel Mucus-Degrading Isolate from the Swine Intestinal Tract.</title>
        <authorList>
            <person name="Looft T."/>
            <person name="Bayles D.O."/>
            <person name="Alt D.P."/>
            <person name="Stanton T.B."/>
        </authorList>
    </citation>
    <scope>NUCLEOTIDE SEQUENCE [LARGE SCALE GENOMIC DNA]</scope>
    <source>
        <strain evidence="3 4">68-1-3</strain>
    </source>
</reference>
<dbReference type="STRING" id="1531429.JI75_04330"/>
<evidence type="ECO:0000256" key="1">
    <source>
        <dbReference type="SAM" id="MobiDB-lite"/>
    </source>
</evidence>
<feature type="region of interest" description="Disordered" evidence="1">
    <location>
        <begin position="376"/>
        <end position="417"/>
    </location>
</feature>
<feature type="region of interest" description="Disordered" evidence="1">
    <location>
        <begin position="166"/>
        <end position="188"/>
    </location>
</feature>
<name>A0A0A8B3E7_9ACTN</name>
<accession>A0A0A8B3E7</accession>
<dbReference type="AlphaFoldDB" id="A0A0A8B3E7"/>
<proteinExistence type="predicted"/>